<reference evidence="5" key="1">
    <citation type="submission" date="2022-10" db="EMBL/GenBank/DDBJ databases">
        <title>Culturing micro-colonial fungi from biological soil crusts in the Mojave desert and describing Neophaeococcomyces mojavensis, and introducing the new genera and species Taxawa tesnikishii.</title>
        <authorList>
            <person name="Kurbessoian T."/>
            <person name="Stajich J.E."/>
        </authorList>
    </citation>
    <scope>NUCLEOTIDE SEQUENCE</scope>
    <source>
        <strain evidence="5">TK_35</strain>
    </source>
</reference>
<sequence length="1160" mass="127054">MGPKPVRQLSHEARDEDAVPTRYAIFGRNEKRLLIILLGFATITSPLTATIYFPLLPLLREHFHTTAQAINLTLTIYIVFQAISPAIFGPLSDSVGRRPAYLVTLSLYMAANLGLALNKNHYGVLLGLRAIQSLGASAAYAVSFGVVADVCVASERGRMLGPVSMALNLGACVGPVVGGWVAYASGNFEWIFWALVIAGGLLLFLIGGFLPETARALVGNGEGKADLRLWHLPWISVAQQAISQASSKAADHQQRKTEKYTNCMSTTNHQESAQRPKSSTRLLRIGNPLACLRIIFYLDTFCVLWMHGSFYTVDYSLVAAIPDIYKQIYHFNELQVGLTYLPRGVGIIVGGYCIGKVMDHNYKATAQRINWQIDAVSGDNLKDFPIERARARGSRWLLLVSTIGLVGYGWAVHYRVHVSVLLVLQFMQGFWGTYFYTVYSTLLVDGFPQSPSTAAAAASITRCAMAAAGVAVLQPLLDATGRGWYFTVLGLWSGGFGSYISNIRRDDPRLLRIPPYLSALCILGGIIWILLLPLNEYSRRTYISENALLPGQVHTYFGGSEQNVFRAYRHELATVLDSSASESNHTLTREDQRGLEAETSSKIQELFRNAGLKTAKQRYSYTSSGQTYEGENVYAVLHAPRGDGTEAIVIVAALKNIDGAPNVNGVPLLISLSRYFRRWSLWSKDIIFLVTPDSSAGPQAWIEAYHSTHDPEKVQDLSLKSGALQGAVCIDYPFEHRFETFHIAYDGINGALPNLDLFNTAVTIATGQMGIGTSIQFQHTYTKADAQGEYPSRLQTLVRGMSSQALGQATGPHSSFMTYHIDAITLTAIGEGWQDEMAFGRTVESICRSLNNLLEKLHQSFFFYLLMQSNRFVSIGTYLPSAMAIGAAYTIMAIYLWVLSGYQLVQKPAAIADEKSSTSSPSTTPPQDTKTKLEFLPKDRHLVLPIALVAAVYLASLVPLYLLTSLSLGAIPSTFFLLTILLVVLPIILASALSDTHNNTTLPSFSAPSQEQYVLMRSLNLLLLGLFLTVLATLNFSLSMFLGIACIPLAFVDRSASGTFALLQYLLLAVVSPMGLAVGLAVNGWLAFGQTDVLVEWLQKLAFGWNVWGSWGVPVGILCIWLPSWVLSSTLVASSWFKSGGFTVAVSSTESRPDSKKEPR</sequence>
<feature type="transmembrane region" description="Helical" evidence="3">
    <location>
        <begin position="396"/>
        <end position="414"/>
    </location>
</feature>
<evidence type="ECO:0000256" key="3">
    <source>
        <dbReference type="SAM" id="Phobius"/>
    </source>
</evidence>
<dbReference type="AlphaFoldDB" id="A0AA38YER7"/>
<keyword evidence="6" id="KW-1185">Reference proteome</keyword>
<dbReference type="InterPro" id="IPR020846">
    <property type="entry name" value="MFS_dom"/>
</dbReference>
<feature type="transmembrane region" description="Helical" evidence="3">
    <location>
        <begin position="130"/>
        <end position="153"/>
    </location>
</feature>
<comment type="subcellular location">
    <subcellularLocation>
        <location evidence="1">Membrane</location>
        <topology evidence="1">Multi-pass membrane protein</topology>
    </subcellularLocation>
</comment>
<dbReference type="SUPFAM" id="SSF103473">
    <property type="entry name" value="MFS general substrate transporter"/>
    <property type="match status" value="1"/>
</dbReference>
<feature type="domain" description="Major facilitator superfamily (MFS) profile" evidence="4">
    <location>
        <begin position="34"/>
        <end position="536"/>
    </location>
</feature>
<feature type="transmembrane region" description="Helical" evidence="3">
    <location>
        <begin position="190"/>
        <end position="210"/>
    </location>
</feature>
<dbReference type="InterPro" id="IPR036259">
    <property type="entry name" value="MFS_trans_sf"/>
</dbReference>
<gene>
    <name evidence="5" type="primary">GAA1</name>
    <name evidence="5" type="ORF">H2204_000500</name>
</gene>
<feature type="transmembrane region" description="Helical" evidence="3">
    <location>
        <begin position="454"/>
        <end position="477"/>
    </location>
</feature>
<organism evidence="5 6">
    <name type="scientific">Knufia peltigerae</name>
    <dbReference type="NCBI Taxonomy" id="1002370"/>
    <lineage>
        <taxon>Eukaryota</taxon>
        <taxon>Fungi</taxon>
        <taxon>Dikarya</taxon>
        <taxon>Ascomycota</taxon>
        <taxon>Pezizomycotina</taxon>
        <taxon>Eurotiomycetes</taxon>
        <taxon>Chaetothyriomycetidae</taxon>
        <taxon>Chaetothyriales</taxon>
        <taxon>Trichomeriaceae</taxon>
        <taxon>Knufia</taxon>
    </lineage>
</organism>
<feature type="transmembrane region" description="Helical" evidence="3">
    <location>
        <begin position="942"/>
        <end position="963"/>
    </location>
</feature>
<evidence type="ECO:0000256" key="2">
    <source>
        <dbReference type="SAM" id="MobiDB-lite"/>
    </source>
</evidence>
<evidence type="ECO:0000313" key="6">
    <source>
        <dbReference type="Proteomes" id="UP001172681"/>
    </source>
</evidence>
<feature type="transmembrane region" description="Helical" evidence="3">
    <location>
        <begin position="33"/>
        <end position="55"/>
    </location>
</feature>
<dbReference type="GO" id="GO:0016255">
    <property type="term" value="P:attachment of GPI anchor to protein"/>
    <property type="evidence" value="ECO:0007669"/>
    <property type="project" value="TreeGrafter"/>
</dbReference>
<dbReference type="Pfam" id="PF07690">
    <property type="entry name" value="MFS_1"/>
    <property type="match status" value="1"/>
</dbReference>
<dbReference type="InterPro" id="IPR011701">
    <property type="entry name" value="MFS"/>
</dbReference>
<feature type="transmembrane region" description="Helical" evidence="3">
    <location>
        <begin position="878"/>
        <end position="898"/>
    </location>
</feature>
<keyword evidence="3" id="KW-0812">Transmembrane</keyword>
<feature type="transmembrane region" description="Helical" evidence="3">
    <location>
        <begin position="67"/>
        <end position="88"/>
    </location>
</feature>
<feature type="compositionally biased region" description="Polar residues" evidence="2">
    <location>
        <begin position="260"/>
        <end position="279"/>
    </location>
</feature>
<accession>A0AA38YER7</accession>
<feature type="transmembrane region" description="Helical" evidence="3">
    <location>
        <begin position="513"/>
        <end position="534"/>
    </location>
</feature>
<feature type="transmembrane region" description="Helical" evidence="3">
    <location>
        <begin position="100"/>
        <end position="118"/>
    </location>
</feature>
<protein>
    <submittedName>
        <fullName evidence="5">Glycosyl phosphatidyl inositol protein transamidase complex subunit</fullName>
    </submittedName>
</protein>
<keyword evidence="3" id="KW-0472">Membrane</keyword>
<evidence type="ECO:0000259" key="4">
    <source>
        <dbReference type="PROSITE" id="PS50850"/>
    </source>
</evidence>
<feature type="region of interest" description="Disordered" evidence="2">
    <location>
        <begin position="258"/>
        <end position="279"/>
    </location>
</feature>
<comment type="caution">
    <text evidence="5">The sequence shown here is derived from an EMBL/GenBank/DDBJ whole genome shotgun (WGS) entry which is preliminary data.</text>
</comment>
<feature type="transmembrane region" description="Helical" evidence="3">
    <location>
        <begin position="483"/>
        <end position="501"/>
    </location>
</feature>
<feature type="transmembrane region" description="Helical" evidence="3">
    <location>
        <begin position="1108"/>
        <end position="1128"/>
    </location>
</feature>
<dbReference type="Gene3D" id="1.20.1250.20">
    <property type="entry name" value="MFS general substrate transporter like domains"/>
    <property type="match status" value="1"/>
</dbReference>
<dbReference type="GO" id="GO:0042765">
    <property type="term" value="C:GPI-anchor transamidase complex"/>
    <property type="evidence" value="ECO:0007669"/>
    <property type="project" value="InterPro"/>
</dbReference>
<dbReference type="PROSITE" id="PS50850">
    <property type="entry name" value="MFS"/>
    <property type="match status" value="1"/>
</dbReference>
<dbReference type="Proteomes" id="UP001172681">
    <property type="component" value="Unassembled WGS sequence"/>
</dbReference>
<dbReference type="Pfam" id="PF04114">
    <property type="entry name" value="Gaa1"/>
    <property type="match status" value="1"/>
</dbReference>
<proteinExistence type="predicted"/>
<feature type="transmembrane region" description="Helical" evidence="3">
    <location>
        <begin position="420"/>
        <end position="442"/>
    </location>
</feature>
<dbReference type="PANTHER" id="PTHR13304">
    <property type="entry name" value="GLYCOSYLPHOSPHATIDYLINOSITOL ANCHOR ATTACHMENT 1 PROTEIN"/>
    <property type="match status" value="1"/>
</dbReference>
<dbReference type="PANTHER" id="PTHR13304:SF0">
    <property type="entry name" value="GLYCOSYLPHOSPHATIDYLINOSITOL ANCHOR ATTACHMENT 1 PROTEIN"/>
    <property type="match status" value="1"/>
</dbReference>
<keyword evidence="3" id="KW-1133">Transmembrane helix</keyword>
<evidence type="ECO:0000256" key="1">
    <source>
        <dbReference type="ARBA" id="ARBA00004141"/>
    </source>
</evidence>
<dbReference type="InterPro" id="IPR007246">
    <property type="entry name" value="Gaa1"/>
</dbReference>
<feature type="transmembrane region" description="Helical" evidence="3">
    <location>
        <begin position="1065"/>
        <end position="1088"/>
    </location>
</feature>
<evidence type="ECO:0000313" key="5">
    <source>
        <dbReference type="EMBL" id="KAJ9646808.1"/>
    </source>
</evidence>
<dbReference type="GO" id="GO:0022857">
    <property type="term" value="F:transmembrane transporter activity"/>
    <property type="evidence" value="ECO:0007669"/>
    <property type="project" value="InterPro"/>
</dbReference>
<dbReference type="EMBL" id="JAPDRN010000002">
    <property type="protein sequence ID" value="KAJ9646808.1"/>
    <property type="molecule type" value="Genomic_DNA"/>
</dbReference>
<feature type="transmembrane region" description="Helical" evidence="3">
    <location>
        <begin position="165"/>
        <end position="184"/>
    </location>
</feature>
<name>A0AA38YER7_9EURO</name>
<feature type="transmembrane region" description="Helical" evidence="3">
    <location>
        <begin position="975"/>
        <end position="993"/>
    </location>
</feature>